<sequence>MKRALPVAVLLAAGLVTAGYAGATTATTTEKVQTTSATTRYTPVPPELQVPDGHKLVLAAHVEQGAQVYTCSAGAWTLLEPAAVLRSGSTVVLHTKGPQWISPADGSAVTGSAVANVPVEGAVPQLLLKATANRGTGLFGSVDYIQRLATRGGVAPAGQCTDGALQAVPYSAEYRFYSPA</sequence>
<dbReference type="InterPro" id="IPR021851">
    <property type="entry name" value="DUF3455"/>
</dbReference>
<proteinExistence type="predicted"/>
<dbReference type="Proteomes" id="UP000199025">
    <property type="component" value="Unassembled WGS sequence"/>
</dbReference>
<evidence type="ECO:0000313" key="3">
    <source>
        <dbReference type="Proteomes" id="UP000199025"/>
    </source>
</evidence>
<dbReference type="OrthoDB" id="8901345at2"/>
<dbReference type="PANTHER" id="PTHR35567:SF1">
    <property type="entry name" value="CONSERVED FUNGAL PROTEIN (AFU_ORTHOLOGUE AFUA_1G14230)"/>
    <property type="match status" value="1"/>
</dbReference>
<name>A0A1I3Q6F0_9PSEU</name>
<evidence type="ECO:0000256" key="1">
    <source>
        <dbReference type="SAM" id="SignalP"/>
    </source>
</evidence>
<feature type="signal peptide" evidence="1">
    <location>
        <begin position="1"/>
        <end position="23"/>
    </location>
</feature>
<reference evidence="2 3" key="1">
    <citation type="submission" date="2016-10" db="EMBL/GenBank/DDBJ databases">
        <authorList>
            <person name="de Groot N.N."/>
        </authorList>
    </citation>
    <scope>NUCLEOTIDE SEQUENCE [LARGE SCALE GENOMIC DNA]</scope>
    <source>
        <strain evidence="2 3">DSM 44468</strain>
    </source>
</reference>
<keyword evidence="3" id="KW-1185">Reference proteome</keyword>
<organism evidence="2 3">
    <name type="scientific">Amycolatopsis sacchari</name>
    <dbReference type="NCBI Taxonomy" id="115433"/>
    <lineage>
        <taxon>Bacteria</taxon>
        <taxon>Bacillati</taxon>
        <taxon>Actinomycetota</taxon>
        <taxon>Actinomycetes</taxon>
        <taxon>Pseudonocardiales</taxon>
        <taxon>Pseudonocardiaceae</taxon>
        <taxon>Amycolatopsis</taxon>
    </lineage>
</organism>
<evidence type="ECO:0000313" key="2">
    <source>
        <dbReference type="EMBL" id="SFJ29814.1"/>
    </source>
</evidence>
<dbReference type="Pfam" id="PF11937">
    <property type="entry name" value="DUF3455"/>
    <property type="match status" value="1"/>
</dbReference>
<gene>
    <name evidence="2" type="ORF">SAMN05421835_104216</name>
</gene>
<dbReference type="EMBL" id="FORP01000004">
    <property type="protein sequence ID" value="SFJ29814.1"/>
    <property type="molecule type" value="Genomic_DNA"/>
</dbReference>
<keyword evidence="1" id="KW-0732">Signal</keyword>
<dbReference type="RefSeq" id="WP_091505416.1">
    <property type="nucleotide sequence ID" value="NZ_CBDQZW010000064.1"/>
</dbReference>
<evidence type="ECO:0008006" key="4">
    <source>
        <dbReference type="Google" id="ProtNLM"/>
    </source>
</evidence>
<dbReference type="AlphaFoldDB" id="A0A1I3Q6F0"/>
<accession>A0A1I3Q6F0</accession>
<dbReference type="PANTHER" id="PTHR35567">
    <property type="entry name" value="MALATE DEHYDROGENASE (AFU_ORTHOLOGUE AFUA_2G13800)"/>
    <property type="match status" value="1"/>
</dbReference>
<dbReference type="STRING" id="115433.SAMN05421835_104216"/>
<protein>
    <recommendedName>
        <fullName evidence="4">DUF3455 domain-containing protein</fullName>
    </recommendedName>
</protein>
<feature type="chain" id="PRO_5011532636" description="DUF3455 domain-containing protein" evidence="1">
    <location>
        <begin position="24"/>
        <end position="180"/>
    </location>
</feature>